<name>A0A9F5IZ81_PYTBI</name>
<organism evidence="4 5">
    <name type="scientific">Python bivittatus</name>
    <name type="common">Burmese python</name>
    <name type="synonym">Python molurus bivittatus</name>
    <dbReference type="NCBI Taxonomy" id="176946"/>
    <lineage>
        <taxon>Eukaryota</taxon>
        <taxon>Metazoa</taxon>
        <taxon>Chordata</taxon>
        <taxon>Craniata</taxon>
        <taxon>Vertebrata</taxon>
        <taxon>Euteleostomi</taxon>
        <taxon>Lepidosauria</taxon>
        <taxon>Squamata</taxon>
        <taxon>Bifurcata</taxon>
        <taxon>Unidentata</taxon>
        <taxon>Episquamata</taxon>
        <taxon>Toxicofera</taxon>
        <taxon>Serpentes</taxon>
        <taxon>Henophidia</taxon>
        <taxon>Pythonidae</taxon>
        <taxon>Python</taxon>
    </lineage>
</organism>
<gene>
    <name evidence="5" type="primary">LOC112541391</name>
</gene>
<feature type="signal peptide" evidence="3">
    <location>
        <begin position="1"/>
        <end position="29"/>
    </location>
</feature>
<keyword evidence="2" id="KW-0472">Membrane</keyword>
<keyword evidence="2" id="KW-0812">Transmembrane</keyword>
<accession>A0A9F5IZ81</accession>
<dbReference type="OrthoDB" id="9045695at2759"/>
<feature type="region of interest" description="Disordered" evidence="1">
    <location>
        <begin position="235"/>
        <end position="275"/>
    </location>
</feature>
<protein>
    <submittedName>
        <fullName evidence="5">Uncharacterized protein LOC112541391 isoform X2</fullName>
    </submittedName>
</protein>
<reference evidence="5" key="1">
    <citation type="submission" date="2025-08" db="UniProtKB">
        <authorList>
            <consortium name="RefSeq"/>
        </authorList>
    </citation>
    <scope>IDENTIFICATION</scope>
    <source>
        <tissue evidence="5">Liver</tissue>
    </source>
</reference>
<evidence type="ECO:0000256" key="2">
    <source>
        <dbReference type="SAM" id="Phobius"/>
    </source>
</evidence>
<dbReference type="OMA" id="RYPGFIY"/>
<evidence type="ECO:0000313" key="4">
    <source>
        <dbReference type="Proteomes" id="UP000695026"/>
    </source>
</evidence>
<keyword evidence="3" id="KW-0732">Signal</keyword>
<sequence length="299" mass="32895">MQCKKMFKMDFSFSFSLPCMLIILTITSGKICTADNSTIPKNSSPEPKDAHPVIAYNLSKEDKRKCPGNETSFICCVVHIHCLPDGKISLSCEIGGQFNDSIYWTLNGNHISDTCMKDNGNKAILEKGGKFICHRGKHCRSTPVKLWCNNGDLLQHPLFLYVLTACGGGAVLLAITASLITCCCMKAKHNFIQVPVEDEKDEGITMSAISSERPKSPPNGDHCEVTDVLVDSTPNTSAQTCESFKPDHKEDPIPSVEPEMKSESRREEKVGTETEFQEVTVDNAAQEVIDDCFPDPIDA</sequence>
<dbReference type="RefSeq" id="XP_025026458.1">
    <property type="nucleotide sequence ID" value="XM_025170690.1"/>
</dbReference>
<dbReference type="GeneID" id="112541391"/>
<evidence type="ECO:0000256" key="1">
    <source>
        <dbReference type="SAM" id="MobiDB-lite"/>
    </source>
</evidence>
<keyword evidence="2" id="KW-1133">Transmembrane helix</keyword>
<evidence type="ECO:0000256" key="3">
    <source>
        <dbReference type="SAM" id="SignalP"/>
    </source>
</evidence>
<evidence type="ECO:0000313" key="5">
    <source>
        <dbReference type="RefSeq" id="XP_025026458.1"/>
    </source>
</evidence>
<proteinExistence type="predicted"/>
<feature type="compositionally biased region" description="Basic and acidic residues" evidence="1">
    <location>
        <begin position="244"/>
        <end position="272"/>
    </location>
</feature>
<feature type="chain" id="PRO_5039950755" evidence="3">
    <location>
        <begin position="30"/>
        <end position="299"/>
    </location>
</feature>
<feature type="transmembrane region" description="Helical" evidence="2">
    <location>
        <begin position="158"/>
        <end position="180"/>
    </location>
</feature>
<keyword evidence="4" id="KW-1185">Reference proteome</keyword>
<dbReference type="AlphaFoldDB" id="A0A9F5IZ81"/>
<dbReference type="Proteomes" id="UP000695026">
    <property type="component" value="Unplaced"/>
</dbReference>